<organism evidence="12 13">
    <name type="scientific">Neptunicella marina</name>
    <dbReference type="NCBI Taxonomy" id="2125989"/>
    <lineage>
        <taxon>Bacteria</taxon>
        <taxon>Pseudomonadati</taxon>
        <taxon>Pseudomonadota</taxon>
        <taxon>Gammaproteobacteria</taxon>
        <taxon>Alteromonadales</taxon>
        <taxon>Alteromonadaceae</taxon>
        <taxon>Neptunicella</taxon>
    </lineage>
</organism>
<evidence type="ECO:0000313" key="13">
    <source>
        <dbReference type="Proteomes" id="UP000601768"/>
    </source>
</evidence>
<dbReference type="PROSITE" id="PS51278">
    <property type="entry name" value="GATASE_TYPE_2"/>
    <property type="match status" value="1"/>
</dbReference>
<dbReference type="EC" id="6.3.5.4" evidence="3"/>
<dbReference type="GO" id="GO:0005524">
    <property type="term" value="F:ATP binding"/>
    <property type="evidence" value="ECO:0007669"/>
    <property type="project" value="UniProtKB-KW"/>
</dbReference>
<feature type="active site" description="For GATase activity" evidence="8">
    <location>
        <position position="2"/>
    </location>
</feature>
<sequence length="632" mass="72286">MCGIAGIFHLTDSGQLDKNIIQQMNDVQYHRGPDAGDYYFDAGVALAHRRLSIIDLEGSPQPMQSACGQAVIVFNGEIYNFKALHEELSAKGYKFNTDGDTETILNAWLEWGEDCVHHLRGMFAFAIWDKKQQSLFIARDRLGIKPFFYSLLPNGELLFGSELKVLTQHPLFDRTMRNTTVEDYFTFGYVPEPHTVYQNSFKLPPGHRVLIKRGMKAIPQTEEYWDIPVHSPAMDESEVQAQLIERFKEAVDIRMVADVPLGAFLSGGVDSSGVVALMSQLQSDPVNTCAIGFDVKAFNETEFAQMVAERYHTNHRVETVGQDDFDLIDKLAFLYDEPYADSSAMPTYRVCELARKHVTVALSGDGGDELFAGYRRYGLHMQEERFRNMLPLALRKPLFGPLGALYPKMDWAPRFMRAKTTFQSMAMDTVQGYHNSMSLLRADERKKLFSDDYYNNLNGYNSLEVFRRYGDKVKHLDPLKIAQYIDMKTYLVGDILTKVDRASMAHSLEVRVPLLDHKFIEWAFNTPSNHNLHKGIGKFSFKKALEPHLPHDVLYRKKMGFAVPLADWFRGPLKQRLYDGLLSKQMLESGYFDQKQLNRLINDHVKGLRDNSAPLWTLMMFEAFLRQSRAAA</sequence>
<evidence type="ECO:0000256" key="1">
    <source>
        <dbReference type="ARBA" id="ARBA00005187"/>
    </source>
</evidence>
<dbReference type="Pfam" id="PF13537">
    <property type="entry name" value="GATase_7"/>
    <property type="match status" value="1"/>
</dbReference>
<dbReference type="InterPro" id="IPR029055">
    <property type="entry name" value="Ntn_hydrolases_N"/>
</dbReference>
<keyword evidence="13" id="KW-1185">Reference proteome</keyword>
<keyword evidence="8" id="KW-0061">Asparagine biosynthesis</keyword>
<dbReference type="Pfam" id="PF00733">
    <property type="entry name" value="Asn_synthase"/>
    <property type="match status" value="1"/>
</dbReference>
<dbReference type="CDD" id="cd00712">
    <property type="entry name" value="AsnB"/>
    <property type="match status" value="1"/>
</dbReference>
<dbReference type="GO" id="GO:0006529">
    <property type="term" value="P:asparagine biosynthetic process"/>
    <property type="evidence" value="ECO:0007669"/>
    <property type="project" value="UniProtKB-KW"/>
</dbReference>
<feature type="site" description="Important for beta-aspartyl-AMP intermediate formation" evidence="10">
    <location>
        <position position="365"/>
    </location>
</feature>
<dbReference type="CDD" id="cd01991">
    <property type="entry name" value="Asn_synthase_B_C"/>
    <property type="match status" value="1"/>
</dbReference>
<name>A0A8J6IQC1_9ALTE</name>
<dbReference type="InterPro" id="IPR006426">
    <property type="entry name" value="Asn_synth_AEB"/>
</dbReference>
<dbReference type="InterPro" id="IPR033738">
    <property type="entry name" value="AsnB_N"/>
</dbReference>
<dbReference type="PANTHER" id="PTHR43284:SF1">
    <property type="entry name" value="ASPARAGINE SYNTHETASE"/>
    <property type="match status" value="1"/>
</dbReference>
<feature type="binding site" evidence="9">
    <location>
        <position position="100"/>
    </location>
    <ligand>
        <name>L-glutamine</name>
        <dbReference type="ChEBI" id="CHEBI:58359"/>
    </ligand>
</feature>
<evidence type="ECO:0000256" key="5">
    <source>
        <dbReference type="ARBA" id="ARBA00022840"/>
    </source>
</evidence>
<dbReference type="SUPFAM" id="SSF56235">
    <property type="entry name" value="N-terminal nucleophile aminohydrolases (Ntn hydrolases)"/>
    <property type="match status" value="1"/>
</dbReference>
<protein>
    <recommendedName>
        <fullName evidence="3">asparagine synthase (glutamine-hydrolyzing)</fullName>
        <ecNumber evidence="3">6.3.5.4</ecNumber>
    </recommendedName>
</protein>
<dbReference type="GO" id="GO:0005829">
    <property type="term" value="C:cytosol"/>
    <property type="evidence" value="ECO:0007669"/>
    <property type="project" value="TreeGrafter"/>
</dbReference>
<evidence type="ECO:0000256" key="3">
    <source>
        <dbReference type="ARBA" id="ARBA00012737"/>
    </source>
</evidence>
<dbReference type="Gene3D" id="3.60.20.10">
    <property type="entry name" value="Glutamine Phosphoribosylpyrophosphate, subunit 1, domain 1"/>
    <property type="match status" value="1"/>
</dbReference>
<dbReference type="PIRSF" id="PIRSF001589">
    <property type="entry name" value="Asn_synthetase_glu-h"/>
    <property type="match status" value="1"/>
</dbReference>
<reference evidence="12" key="1">
    <citation type="journal article" date="2018" name="Int. J. Syst. Evol. Microbiol.">
        <title>Neptunicella marina gen. nov., sp. nov., isolated from surface seawater.</title>
        <authorList>
            <person name="Liu X."/>
            <person name="Lai Q."/>
            <person name="Du Y."/>
            <person name="Zhang X."/>
            <person name="Liu Z."/>
            <person name="Sun F."/>
            <person name="Shao Z."/>
        </authorList>
    </citation>
    <scope>NUCLEOTIDE SEQUENCE</scope>
    <source>
        <strain evidence="12">S27-2</strain>
    </source>
</reference>
<dbReference type="AlphaFoldDB" id="A0A8J6IQC1"/>
<keyword evidence="4 9" id="KW-0547">Nucleotide-binding</keyword>
<keyword evidence="6 8" id="KW-0315">Glutamine amidotransferase</keyword>
<evidence type="ECO:0000256" key="6">
    <source>
        <dbReference type="ARBA" id="ARBA00022962"/>
    </source>
</evidence>
<feature type="binding site" evidence="9">
    <location>
        <begin position="363"/>
        <end position="364"/>
    </location>
    <ligand>
        <name>ATP</name>
        <dbReference type="ChEBI" id="CHEBI:30616"/>
    </ligand>
</feature>
<dbReference type="RefSeq" id="WP_186506233.1">
    <property type="nucleotide sequence ID" value="NZ_JACNEP010000005.1"/>
</dbReference>
<comment type="pathway">
    <text evidence="1">Amino-acid biosynthesis; L-asparagine biosynthesis; L-asparagine from L-aspartate (L-Gln route): step 1/1.</text>
</comment>
<dbReference type="NCBIfam" id="TIGR01536">
    <property type="entry name" value="asn_synth_AEB"/>
    <property type="match status" value="1"/>
</dbReference>
<feature type="domain" description="Glutamine amidotransferase type-2" evidence="11">
    <location>
        <begin position="2"/>
        <end position="214"/>
    </location>
</feature>
<dbReference type="InterPro" id="IPR051786">
    <property type="entry name" value="ASN_synthetase/amidase"/>
</dbReference>
<evidence type="ECO:0000256" key="9">
    <source>
        <dbReference type="PIRSR" id="PIRSR001589-2"/>
    </source>
</evidence>
<evidence type="ECO:0000313" key="12">
    <source>
        <dbReference type="EMBL" id="MBC3765760.1"/>
    </source>
</evidence>
<evidence type="ECO:0000256" key="4">
    <source>
        <dbReference type="ARBA" id="ARBA00022741"/>
    </source>
</evidence>
<dbReference type="Gene3D" id="3.40.50.620">
    <property type="entry name" value="HUPs"/>
    <property type="match status" value="1"/>
</dbReference>
<feature type="binding site" evidence="9">
    <location>
        <position position="291"/>
    </location>
    <ligand>
        <name>ATP</name>
        <dbReference type="ChEBI" id="CHEBI:30616"/>
    </ligand>
</feature>
<comment type="caution">
    <text evidence="12">The sequence shown here is derived from an EMBL/GenBank/DDBJ whole genome shotgun (WGS) entry which is preliminary data.</text>
</comment>
<evidence type="ECO:0000256" key="7">
    <source>
        <dbReference type="ARBA" id="ARBA00048741"/>
    </source>
</evidence>
<dbReference type="EMBL" id="JACNEP010000005">
    <property type="protein sequence ID" value="MBC3765760.1"/>
    <property type="molecule type" value="Genomic_DNA"/>
</dbReference>
<proteinExistence type="inferred from homology"/>
<dbReference type="PANTHER" id="PTHR43284">
    <property type="entry name" value="ASPARAGINE SYNTHETASE (GLUTAMINE-HYDROLYZING)"/>
    <property type="match status" value="1"/>
</dbReference>
<dbReference type="SUPFAM" id="SSF52402">
    <property type="entry name" value="Adenine nucleotide alpha hydrolases-like"/>
    <property type="match status" value="1"/>
</dbReference>
<reference evidence="12" key="2">
    <citation type="submission" date="2020-08" db="EMBL/GenBank/DDBJ databases">
        <authorList>
            <person name="Lai Q."/>
        </authorList>
    </citation>
    <scope>NUCLEOTIDE SEQUENCE</scope>
    <source>
        <strain evidence="12">S27-2</strain>
    </source>
</reference>
<evidence type="ECO:0000256" key="8">
    <source>
        <dbReference type="PIRSR" id="PIRSR001589-1"/>
    </source>
</evidence>
<gene>
    <name evidence="12" type="ORF">H8B19_07720</name>
</gene>
<dbReference type="NCBIfam" id="TIGR03108">
    <property type="entry name" value="eps_aminotran_1"/>
    <property type="match status" value="1"/>
</dbReference>
<keyword evidence="5 9" id="KW-0067">ATP-binding</keyword>
<dbReference type="InterPro" id="IPR017539">
    <property type="entry name" value="XrtA_amidotfase"/>
</dbReference>
<accession>A0A8J6IQC1</accession>
<evidence type="ECO:0000256" key="10">
    <source>
        <dbReference type="PIRSR" id="PIRSR001589-3"/>
    </source>
</evidence>
<evidence type="ECO:0000259" key="11">
    <source>
        <dbReference type="PROSITE" id="PS51278"/>
    </source>
</evidence>
<dbReference type="GO" id="GO:0004066">
    <property type="term" value="F:asparagine synthase (glutamine-hydrolyzing) activity"/>
    <property type="evidence" value="ECO:0007669"/>
    <property type="project" value="UniProtKB-EC"/>
</dbReference>
<dbReference type="Proteomes" id="UP000601768">
    <property type="component" value="Unassembled WGS sequence"/>
</dbReference>
<comment type="catalytic activity">
    <reaction evidence="7">
        <text>L-aspartate + L-glutamine + ATP + H2O = L-asparagine + L-glutamate + AMP + diphosphate + H(+)</text>
        <dbReference type="Rhea" id="RHEA:12228"/>
        <dbReference type="ChEBI" id="CHEBI:15377"/>
        <dbReference type="ChEBI" id="CHEBI:15378"/>
        <dbReference type="ChEBI" id="CHEBI:29985"/>
        <dbReference type="ChEBI" id="CHEBI:29991"/>
        <dbReference type="ChEBI" id="CHEBI:30616"/>
        <dbReference type="ChEBI" id="CHEBI:33019"/>
        <dbReference type="ChEBI" id="CHEBI:58048"/>
        <dbReference type="ChEBI" id="CHEBI:58359"/>
        <dbReference type="ChEBI" id="CHEBI:456215"/>
        <dbReference type="EC" id="6.3.5.4"/>
    </reaction>
</comment>
<evidence type="ECO:0000256" key="2">
    <source>
        <dbReference type="ARBA" id="ARBA00005752"/>
    </source>
</evidence>
<dbReference type="InterPro" id="IPR014729">
    <property type="entry name" value="Rossmann-like_a/b/a_fold"/>
</dbReference>
<dbReference type="InterPro" id="IPR017932">
    <property type="entry name" value="GATase_2_dom"/>
</dbReference>
<comment type="similarity">
    <text evidence="2">Belongs to the asparagine synthetase family.</text>
</comment>
<dbReference type="InterPro" id="IPR001962">
    <property type="entry name" value="Asn_synthase"/>
</dbReference>
<keyword evidence="8" id="KW-0028">Amino-acid biosynthesis</keyword>